<dbReference type="Gene3D" id="3.30.365.10">
    <property type="entry name" value="Aldehyde oxidase/xanthine dehydrogenase, molybdopterin binding domain"/>
    <property type="match status" value="4"/>
</dbReference>
<name>A0A1U7JFA8_9HYPH</name>
<dbReference type="GO" id="GO:0005506">
    <property type="term" value="F:iron ion binding"/>
    <property type="evidence" value="ECO:0007669"/>
    <property type="project" value="InterPro"/>
</dbReference>
<evidence type="ECO:0000256" key="10">
    <source>
        <dbReference type="ARBA" id="ARBA00034078"/>
    </source>
</evidence>
<comment type="similarity">
    <text evidence="3">Belongs to the xanthine dehydrogenase family.</text>
</comment>
<dbReference type="Gene3D" id="3.90.1170.50">
    <property type="entry name" value="Aldehyde oxidase/xanthine dehydrogenase, a/b hammerhead"/>
    <property type="match status" value="1"/>
</dbReference>
<evidence type="ECO:0000256" key="2">
    <source>
        <dbReference type="ARBA" id="ARBA00001974"/>
    </source>
</evidence>
<dbReference type="InterPro" id="IPR008274">
    <property type="entry name" value="AldOxase/xan_DH_MoCoBD1"/>
</dbReference>
<evidence type="ECO:0000313" key="15">
    <source>
        <dbReference type="Proteomes" id="UP000185783"/>
    </source>
</evidence>
<keyword evidence="6" id="KW-0479">Metal-binding</keyword>
<dbReference type="InterPro" id="IPR016208">
    <property type="entry name" value="Ald_Oxase/xanthine_DH-like"/>
</dbReference>
<dbReference type="InterPro" id="IPR036856">
    <property type="entry name" value="Ald_Oxase/Xan_DH_a/b_sf"/>
</dbReference>
<evidence type="ECO:0000256" key="12">
    <source>
        <dbReference type="SAM" id="MobiDB-lite"/>
    </source>
</evidence>
<keyword evidence="9" id="KW-0411">Iron-sulfur</keyword>
<dbReference type="AlphaFoldDB" id="A0A1U7JFA8"/>
<sequence>MLHRTPTPEEAMAQTTARDTEAGKAVPHDSALKHVTGRAPYTDDLPEPEGLLHLAPCWARDCAHGRILDVDTSAAQAMPGVITVLTAASIPGENDCAPAMGDDPILADGIIHFHGQVVAVVVAVSRDAARRAALQVSVEVEPLPAILTVDDALAADDTVLPDYAFQRGEPEAAVTEAPCQLSTRLHIGGQDHFYLEGQVAMAVPWEDGDLHVFSSTQHPSEVQHTVAKVLDRLEASVSVEVRRMGGAFGGKESQANQWAALAALAAHVTGRPCKMRLDRDDDMIMTGKRHDFRVDMRAGFDDTGRILATTMDFASRCGYSADLSLGINDRALFHADNAYYYPQALLRSRRMRTNTVSNTAFRGFGGPQGMLAAERLMDAIAITVGRDPLDVRLDNLYGPDRETTPYGMVVEEHAVLRDIMESLAQDCQYRTRRERIAAFNADNAFLKKGLALTPVKFGISFTLTHLNQAGALVHLYKDGSVHLNHGGTEMGQGLYQKIAQIAADEMGVSLASVHVTAARTDKVPNTSATAASSSTDLNGMAVVNACKEIRERLTAFAARQYDVAPAGVHMHADWVYVDGDKVMSVADLARAAYTARISLSAAGYYATPEINWDRETAQGRPFFYFAHGAACSEVTIDTLTGEHRVDQVDVLHDVGRSINPALDIGQIEGGFVQGMGWLTTEELCWDDRGRLRTHAPSTYKIPTASDVPKAFSVRLYASNGNPKPTVFRSKAVGEPPLMLPISVYCAINDAVSSLRPGLIPRLDAPATPEAVLIAVQEIRRGNGV</sequence>
<evidence type="ECO:0000256" key="9">
    <source>
        <dbReference type="ARBA" id="ARBA00023014"/>
    </source>
</evidence>
<comment type="caution">
    <text evidence="14">The sequence shown here is derived from an EMBL/GenBank/DDBJ whole genome shotgun (WGS) entry which is preliminary data.</text>
</comment>
<dbReference type="FunFam" id="3.30.365.10:FF:000002">
    <property type="entry name" value="Xanthine dehydrogenase oxidase"/>
    <property type="match status" value="1"/>
</dbReference>
<dbReference type="Pfam" id="PF02738">
    <property type="entry name" value="MoCoBD_1"/>
    <property type="match status" value="1"/>
</dbReference>
<keyword evidence="8" id="KW-0408">Iron</keyword>
<organism evidence="14 15">
    <name type="scientific">Pseudovibrio exalbescens</name>
    <dbReference type="NCBI Taxonomy" id="197461"/>
    <lineage>
        <taxon>Bacteria</taxon>
        <taxon>Pseudomonadati</taxon>
        <taxon>Pseudomonadota</taxon>
        <taxon>Alphaproteobacteria</taxon>
        <taxon>Hyphomicrobiales</taxon>
        <taxon>Stappiaceae</taxon>
        <taxon>Pseudovibrio</taxon>
    </lineage>
</organism>
<dbReference type="InterPro" id="IPR014309">
    <property type="entry name" value="Xanthine_DH_Mopterin-bd_su"/>
</dbReference>
<keyword evidence="15" id="KW-1185">Reference proteome</keyword>
<dbReference type="SUPFAM" id="SSF56003">
    <property type="entry name" value="Molybdenum cofactor-binding domain"/>
    <property type="match status" value="1"/>
</dbReference>
<dbReference type="STRING" id="197461.A3843_12255"/>
<dbReference type="GO" id="GO:0051537">
    <property type="term" value="F:2 iron, 2 sulfur cluster binding"/>
    <property type="evidence" value="ECO:0007669"/>
    <property type="project" value="UniProtKB-KW"/>
</dbReference>
<accession>A0A1U7JFA8</accession>
<evidence type="ECO:0000313" key="14">
    <source>
        <dbReference type="EMBL" id="OKL43423.1"/>
    </source>
</evidence>
<comment type="cofactor">
    <cofactor evidence="10">
        <name>[2Fe-2S] cluster</name>
        <dbReference type="ChEBI" id="CHEBI:190135"/>
    </cofactor>
</comment>
<evidence type="ECO:0000256" key="7">
    <source>
        <dbReference type="ARBA" id="ARBA00023002"/>
    </source>
</evidence>
<evidence type="ECO:0000256" key="6">
    <source>
        <dbReference type="ARBA" id="ARBA00022723"/>
    </source>
</evidence>
<dbReference type="FunFam" id="3.30.365.10:FF:000001">
    <property type="entry name" value="Xanthine dehydrogenase oxidase"/>
    <property type="match status" value="1"/>
</dbReference>
<comment type="cofactor">
    <cofactor evidence="1">
        <name>Mo-molybdopterin</name>
        <dbReference type="ChEBI" id="CHEBI:71302"/>
    </cofactor>
</comment>
<evidence type="ECO:0000256" key="8">
    <source>
        <dbReference type="ARBA" id="ARBA00023004"/>
    </source>
</evidence>
<feature type="domain" description="Aldehyde oxidase/xanthine dehydrogenase a/b hammerhead" evidence="13">
    <location>
        <begin position="36"/>
        <end position="144"/>
    </location>
</feature>
<feature type="compositionally biased region" description="Basic and acidic residues" evidence="12">
    <location>
        <begin position="18"/>
        <end position="32"/>
    </location>
</feature>
<evidence type="ECO:0000256" key="4">
    <source>
        <dbReference type="ARBA" id="ARBA00022505"/>
    </source>
</evidence>
<protein>
    <submittedName>
        <fullName evidence="14">Xanthine dehydrogenase molybdopterin binding subunit</fullName>
    </submittedName>
</protein>
<evidence type="ECO:0000256" key="5">
    <source>
        <dbReference type="ARBA" id="ARBA00022714"/>
    </source>
</evidence>
<dbReference type="PANTHER" id="PTHR11908">
    <property type="entry name" value="XANTHINE DEHYDROGENASE"/>
    <property type="match status" value="1"/>
</dbReference>
<dbReference type="PANTHER" id="PTHR11908:SF132">
    <property type="entry name" value="ALDEHYDE OXIDASE 1-RELATED"/>
    <property type="match status" value="1"/>
</dbReference>
<dbReference type="InterPro" id="IPR037165">
    <property type="entry name" value="AldOxase/xan_DH_Mopterin-bd_sf"/>
</dbReference>
<dbReference type="InterPro" id="IPR000674">
    <property type="entry name" value="Ald_Oxase/Xan_DH_a/b"/>
</dbReference>
<dbReference type="Pfam" id="PF20256">
    <property type="entry name" value="MoCoBD_2"/>
    <property type="match status" value="1"/>
</dbReference>
<keyword evidence="7" id="KW-0560">Oxidoreductase</keyword>
<dbReference type="InterPro" id="IPR046867">
    <property type="entry name" value="AldOxase/xan_DH_MoCoBD2"/>
</dbReference>
<keyword evidence="5" id="KW-0001">2Fe-2S</keyword>
<evidence type="ECO:0000256" key="1">
    <source>
        <dbReference type="ARBA" id="ARBA00001924"/>
    </source>
</evidence>
<evidence type="ECO:0000259" key="13">
    <source>
        <dbReference type="SMART" id="SM01008"/>
    </source>
</evidence>
<dbReference type="SMART" id="SM01008">
    <property type="entry name" value="Ald_Xan_dh_C"/>
    <property type="match status" value="1"/>
</dbReference>
<dbReference type="Pfam" id="PF01315">
    <property type="entry name" value="Ald_Xan_dh_C"/>
    <property type="match status" value="1"/>
</dbReference>
<evidence type="ECO:0000256" key="3">
    <source>
        <dbReference type="ARBA" id="ARBA00006849"/>
    </source>
</evidence>
<dbReference type="NCBIfam" id="TIGR02965">
    <property type="entry name" value="xanthine_xdhB"/>
    <property type="match status" value="1"/>
</dbReference>
<comment type="cofactor">
    <cofactor evidence="2">
        <name>FAD</name>
        <dbReference type="ChEBI" id="CHEBI:57692"/>
    </cofactor>
</comment>
<evidence type="ECO:0000256" key="11">
    <source>
        <dbReference type="ARBA" id="ARBA00053029"/>
    </source>
</evidence>
<reference evidence="14 15" key="1">
    <citation type="submission" date="2016-03" db="EMBL/GenBank/DDBJ databases">
        <title>Genome sequence of Nesiotobacter sp. nov., a moderately halophilic alphaproteobacterium isolated from the Yellow Sea, China.</title>
        <authorList>
            <person name="Zhang G."/>
            <person name="Zhang R."/>
        </authorList>
    </citation>
    <scope>NUCLEOTIDE SEQUENCE [LARGE SCALE GENOMIC DNA]</scope>
    <source>
        <strain evidence="14 15">WB1-6</strain>
    </source>
</reference>
<dbReference type="GO" id="GO:0016491">
    <property type="term" value="F:oxidoreductase activity"/>
    <property type="evidence" value="ECO:0007669"/>
    <property type="project" value="UniProtKB-KW"/>
</dbReference>
<proteinExistence type="inferred from homology"/>
<feature type="region of interest" description="Disordered" evidence="12">
    <location>
        <begin position="1"/>
        <end position="35"/>
    </location>
</feature>
<dbReference type="Proteomes" id="UP000185783">
    <property type="component" value="Unassembled WGS sequence"/>
</dbReference>
<keyword evidence="4" id="KW-0500">Molybdenum</keyword>
<dbReference type="SUPFAM" id="SSF54665">
    <property type="entry name" value="CO dehydrogenase molybdoprotein N-domain-like"/>
    <property type="match status" value="1"/>
</dbReference>
<dbReference type="GO" id="GO:0030151">
    <property type="term" value="F:molybdenum ion binding"/>
    <property type="evidence" value="ECO:0007669"/>
    <property type="project" value="InterPro"/>
</dbReference>
<comment type="cofactor">
    <cofactor evidence="11">
        <name>Mo-molybdopterin cytosine dinucleotide</name>
        <dbReference type="ChEBI" id="CHEBI:71308"/>
    </cofactor>
</comment>
<gene>
    <name evidence="14" type="ORF">A3843_12255</name>
</gene>
<dbReference type="EMBL" id="LVVZ01000019">
    <property type="protein sequence ID" value="OKL43423.1"/>
    <property type="molecule type" value="Genomic_DNA"/>
</dbReference>